<dbReference type="PROSITE" id="PS50041">
    <property type="entry name" value="C_TYPE_LECTIN_2"/>
    <property type="match status" value="1"/>
</dbReference>
<feature type="chain" id="PRO_5004771129" description="C-type lectin domain-containing protein" evidence="4">
    <location>
        <begin position="17"/>
        <end position="137"/>
    </location>
</feature>
<dbReference type="GO" id="GO:0005576">
    <property type="term" value="C:extracellular region"/>
    <property type="evidence" value="ECO:0007669"/>
    <property type="project" value="UniProtKB-SubCell"/>
</dbReference>
<feature type="non-terminal residue" evidence="6">
    <location>
        <position position="1"/>
    </location>
</feature>
<reference evidence="6 7" key="1">
    <citation type="journal article" date="2013" name="Proc. Natl. Acad. Sci. U.S.A.">
        <title>The king cobra genome reveals dynamic gene evolution and adaptation in the snake venom system.</title>
        <authorList>
            <person name="Vonk F.J."/>
            <person name="Casewell N.R."/>
            <person name="Henkel C.V."/>
            <person name="Heimberg A.M."/>
            <person name="Jansen H.J."/>
            <person name="McCleary R.J."/>
            <person name="Kerkkamp H.M."/>
            <person name="Vos R.A."/>
            <person name="Guerreiro I."/>
            <person name="Calvete J.J."/>
            <person name="Wuster W."/>
            <person name="Woods A.E."/>
            <person name="Logan J.M."/>
            <person name="Harrison R.A."/>
            <person name="Castoe T.A."/>
            <person name="de Koning A.P."/>
            <person name="Pollock D.D."/>
            <person name="Yandell M."/>
            <person name="Calderon D."/>
            <person name="Renjifo C."/>
            <person name="Currier R.B."/>
            <person name="Salgado D."/>
            <person name="Pla D."/>
            <person name="Sanz L."/>
            <person name="Hyder A.S."/>
            <person name="Ribeiro J.M."/>
            <person name="Arntzen J.W."/>
            <person name="van den Thillart G.E."/>
            <person name="Boetzer M."/>
            <person name="Pirovano W."/>
            <person name="Dirks R.P."/>
            <person name="Spaink H.P."/>
            <person name="Duboule D."/>
            <person name="McGlinn E."/>
            <person name="Kini R.M."/>
            <person name="Richardson M.K."/>
        </authorList>
    </citation>
    <scope>NUCLEOTIDE SEQUENCE</scope>
    <source>
        <tissue evidence="6">Blood</tissue>
    </source>
</reference>
<name>V8P038_OPHHA</name>
<keyword evidence="3" id="KW-0964">Secreted</keyword>
<evidence type="ECO:0000256" key="3">
    <source>
        <dbReference type="ARBA" id="ARBA00022525"/>
    </source>
</evidence>
<dbReference type="OrthoDB" id="10255512at2759"/>
<gene>
    <name evidence="6" type="ORF">L345_06998</name>
</gene>
<dbReference type="Gene3D" id="3.10.100.10">
    <property type="entry name" value="Mannose-Binding Protein A, subunit A"/>
    <property type="match status" value="1"/>
</dbReference>
<dbReference type="InterPro" id="IPR016186">
    <property type="entry name" value="C-type_lectin-like/link_sf"/>
</dbReference>
<sequence length="137" mass="14954">MCFFIVFLARSFGSGSQRLYVTNKQVGNFGAVRNICAQAGGRIPSPQLQNENKAFASVLERHNQRAYLVVHDSAKFTNWAEGEPNNAGGTKECVVADAQGAWRSGSCEENLLVHPVLKRGAANDITSQKPSYHDVKT</sequence>
<proteinExistence type="inferred from homology"/>
<dbReference type="InterPro" id="IPR001304">
    <property type="entry name" value="C-type_lectin-like"/>
</dbReference>
<protein>
    <recommendedName>
        <fullName evidence="5">C-type lectin domain-containing protein</fullName>
    </recommendedName>
</protein>
<evidence type="ECO:0000313" key="7">
    <source>
        <dbReference type="Proteomes" id="UP000018936"/>
    </source>
</evidence>
<keyword evidence="7" id="KW-1185">Reference proteome</keyword>
<dbReference type="Proteomes" id="UP000018936">
    <property type="component" value="Unassembled WGS sequence"/>
</dbReference>
<evidence type="ECO:0000256" key="4">
    <source>
        <dbReference type="SAM" id="SignalP"/>
    </source>
</evidence>
<evidence type="ECO:0000259" key="5">
    <source>
        <dbReference type="PROSITE" id="PS50041"/>
    </source>
</evidence>
<dbReference type="Pfam" id="PF00059">
    <property type="entry name" value="Lectin_C"/>
    <property type="match status" value="1"/>
</dbReference>
<dbReference type="SUPFAM" id="SSF56436">
    <property type="entry name" value="C-type lectin-like"/>
    <property type="match status" value="1"/>
</dbReference>
<feature type="domain" description="C-type lectin" evidence="5">
    <location>
        <begin position="20"/>
        <end position="109"/>
    </location>
</feature>
<dbReference type="EMBL" id="AZIM01001358">
    <property type="protein sequence ID" value="ETE67212.1"/>
    <property type="molecule type" value="Genomic_DNA"/>
</dbReference>
<evidence type="ECO:0000313" key="6">
    <source>
        <dbReference type="EMBL" id="ETE67212.1"/>
    </source>
</evidence>
<comment type="similarity">
    <text evidence="2">Belongs to the true venom lectin family.</text>
</comment>
<organism evidence="6 7">
    <name type="scientific">Ophiophagus hannah</name>
    <name type="common">King cobra</name>
    <name type="synonym">Naja hannah</name>
    <dbReference type="NCBI Taxonomy" id="8665"/>
    <lineage>
        <taxon>Eukaryota</taxon>
        <taxon>Metazoa</taxon>
        <taxon>Chordata</taxon>
        <taxon>Craniata</taxon>
        <taxon>Vertebrata</taxon>
        <taxon>Euteleostomi</taxon>
        <taxon>Lepidosauria</taxon>
        <taxon>Squamata</taxon>
        <taxon>Bifurcata</taxon>
        <taxon>Unidentata</taxon>
        <taxon>Episquamata</taxon>
        <taxon>Toxicofera</taxon>
        <taxon>Serpentes</taxon>
        <taxon>Colubroidea</taxon>
        <taxon>Elapidae</taxon>
        <taxon>Elapinae</taxon>
        <taxon>Ophiophagus</taxon>
    </lineage>
</organism>
<dbReference type="InterPro" id="IPR016187">
    <property type="entry name" value="CTDL_fold"/>
</dbReference>
<evidence type="ECO:0000256" key="2">
    <source>
        <dbReference type="ARBA" id="ARBA00006250"/>
    </source>
</evidence>
<keyword evidence="4" id="KW-0732">Signal</keyword>
<feature type="signal peptide" evidence="4">
    <location>
        <begin position="1"/>
        <end position="16"/>
    </location>
</feature>
<dbReference type="AlphaFoldDB" id="V8P038"/>
<comment type="caution">
    <text evidence="6">The sequence shown here is derived from an EMBL/GenBank/DDBJ whole genome shotgun (WGS) entry which is preliminary data.</text>
</comment>
<comment type="subcellular location">
    <subcellularLocation>
        <location evidence="1">Secreted</location>
    </subcellularLocation>
</comment>
<evidence type="ECO:0000256" key="1">
    <source>
        <dbReference type="ARBA" id="ARBA00004613"/>
    </source>
</evidence>
<accession>V8P038</accession>